<accession>R8B3T3</accession>
<sequence>MNTLRKRVIGLGLVGIAFLGLGGCFEGELSDNEQSMMSDQPFAYVVRDYPDMGEASSIDARPPLDPRDPYAFNPGARLMVRDRIALSSAEKDILTGYFGSRHYDVKDVDVSPDGERMVFAAHGPANNTAHNTWNIYEYTFASGRVRRIFADDDMANAGQDTNPAYTNEGRIVFSSSRQHGRGDWRLLDLREYLADFNEPASLLHLVSRDGSNLAQITFGEFHDIEPNTMNDGHVVFIRFGRLYETLQDCTLENIDDPNFNTHPHGGGYGQGNGNGFPPGLEEPKEWTEEDKCGASVAGEVESERVFVEDVLSMYRITPSGGNVHRYFGSLSEEFSDASFIHYMDPIPLDDGNLITIMRHIYNPNYGGDVVKINSKNFFAVDQPIDESVIGEAEESMTPGLVNFYPKQVSPSGWYSAVAPYGDGSGRLLASWAQCLVKDENISAVCEGASTVENLGEPQYGIWMVDPSDNTRLPVVRGHKRALYTDIVIASRNDLAQPYTGNRNDLNLEDNTAVFHIRSVYDRDGTDMAALWDGGIETRRDLSLTRPDDRSERFIRVLGKRSIPPELEQAILTDEILNPSDGSRPPLGLTPILGSGGRGLYDVLSYAMVEPDGSAMVKVPAETSFTFEVVNKYGKRVDLIAADQYNYNYLTQHPNSLLLEDGEILKCYGCHDPELDIPHARTDVELASANPGAPGDAMPFPNANPTIIAQNWKDTMAEALADSLGYLPTTWADNLSYEDFWNNPPDDSLAFDVPYAGLTTLVPTDDPSCLTNWTPECKATINYQEHIQPIWNACRVNPNDNNAITSCQNCHRAAESKSCPEGGGGGGPGTGLMLGDGHASWDGRQLESYVELFKPDYYLKQENGEWVEIADPDVDGACPNGVEGDLSVEHEPGTCFSRRLMSARGAIASARFFSLFDNDTDDDEYEVEVEGTDAIRQSHQGMLSRAELRLIAEWLDSGAHLFNDPAEFKFPEE</sequence>
<dbReference type="InterPro" id="IPR011042">
    <property type="entry name" value="6-blade_b-propeller_TolB-like"/>
</dbReference>
<dbReference type="eggNOG" id="COG0810">
    <property type="taxonomic scope" value="Bacteria"/>
</dbReference>
<dbReference type="SUPFAM" id="SSF82171">
    <property type="entry name" value="DPP6 N-terminal domain-like"/>
    <property type="match status" value="1"/>
</dbReference>
<dbReference type="OrthoDB" id="221261at2"/>
<comment type="caution">
    <text evidence="1">The sequence shown here is derived from an EMBL/GenBank/DDBJ whole genome shotgun (WGS) entry which is preliminary data.</text>
</comment>
<evidence type="ECO:0000313" key="2">
    <source>
        <dbReference type="Proteomes" id="UP000016540"/>
    </source>
</evidence>
<organism evidence="1 2">
    <name type="scientific">Marinobacter lipolyticus SM19</name>
    <dbReference type="NCBI Taxonomy" id="1318628"/>
    <lineage>
        <taxon>Bacteria</taxon>
        <taxon>Pseudomonadati</taxon>
        <taxon>Pseudomonadota</taxon>
        <taxon>Gammaproteobacteria</taxon>
        <taxon>Pseudomonadales</taxon>
        <taxon>Marinobacteraceae</taxon>
        <taxon>Marinobacter</taxon>
    </lineage>
</organism>
<dbReference type="RefSeq" id="WP_012136905.1">
    <property type="nucleotide sequence ID" value="NZ_KE007306.1"/>
</dbReference>
<dbReference type="Gene3D" id="2.120.10.30">
    <property type="entry name" value="TolB, C-terminal domain"/>
    <property type="match status" value="1"/>
</dbReference>
<name>R8B3T3_9GAMM</name>
<dbReference type="Proteomes" id="UP000016540">
    <property type="component" value="Unassembled WGS sequence"/>
</dbReference>
<dbReference type="STRING" id="1318628.MARLIPOL_04530"/>
<reference evidence="1 2" key="1">
    <citation type="journal article" date="2013" name="Genome Announc.">
        <title>Draft Genome Sequence of the Moderately Halophilic Bacterium Marinobacter lipolyticus Strain SM19.</title>
        <authorList>
            <person name="Papke R.T."/>
            <person name="de la Haba R.R."/>
            <person name="Infante-Dominguez C."/>
            <person name="Perez D."/>
            <person name="Sanchez-Porro C."/>
            <person name="Lapierre P."/>
            <person name="Ventosa A."/>
        </authorList>
    </citation>
    <scope>NUCLEOTIDE SEQUENCE [LARGE SCALE GENOMIC DNA]</scope>
    <source>
        <strain evidence="1 2">SM19</strain>
    </source>
</reference>
<dbReference type="PATRIC" id="fig|1318628.3.peg.899"/>
<gene>
    <name evidence="1" type="ORF">MARLIPOL_04530</name>
</gene>
<proteinExistence type="predicted"/>
<dbReference type="EMBL" id="ASAD01000007">
    <property type="protein sequence ID" value="EON93270.1"/>
    <property type="molecule type" value="Genomic_DNA"/>
</dbReference>
<keyword evidence="2" id="KW-1185">Reference proteome</keyword>
<dbReference type="PROSITE" id="PS51257">
    <property type="entry name" value="PROKAR_LIPOPROTEIN"/>
    <property type="match status" value="1"/>
</dbReference>
<protein>
    <submittedName>
        <fullName evidence="1">PT repeat/fibro-slime domain-containing protein</fullName>
    </submittedName>
</protein>
<evidence type="ECO:0000313" key="1">
    <source>
        <dbReference type="EMBL" id="EON93270.1"/>
    </source>
</evidence>
<dbReference type="AlphaFoldDB" id="R8B3T3"/>
<dbReference type="HOGENOM" id="CLU_303626_0_0_6"/>